<gene>
    <name evidence="1" type="ORF">N7456_006804</name>
</gene>
<reference evidence="1" key="1">
    <citation type="submission" date="2022-11" db="EMBL/GenBank/DDBJ databases">
        <authorList>
            <person name="Petersen C."/>
        </authorList>
    </citation>
    <scope>NUCLEOTIDE SEQUENCE</scope>
    <source>
        <strain evidence="1">IBT 30069</strain>
    </source>
</reference>
<evidence type="ECO:0000313" key="2">
    <source>
        <dbReference type="Proteomes" id="UP001149165"/>
    </source>
</evidence>
<dbReference type="OrthoDB" id="5324651at2759"/>
<organism evidence="1 2">
    <name type="scientific">Penicillium angulare</name>
    <dbReference type="NCBI Taxonomy" id="116970"/>
    <lineage>
        <taxon>Eukaryota</taxon>
        <taxon>Fungi</taxon>
        <taxon>Dikarya</taxon>
        <taxon>Ascomycota</taxon>
        <taxon>Pezizomycotina</taxon>
        <taxon>Eurotiomycetes</taxon>
        <taxon>Eurotiomycetidae</taxon>
        <taxon>Eurotiales</taxon>
        <taxon>Aspergillaceae</taxon>
        <taxon>Penicillium</taxon>
    </lineage>
</organism>
<evidence type="ECO:0000313" key="1">
    <source>
        <dbReference type="EMBL" id="KAJ5100752.1"/>
    </source>
</evidence>
<proteinExistence type="predicted"/>
<name>A0A9W9FIF7_9EURO</name>
<reference evidence="1" key="2">
    <citation type="journal article" date="2023" name="IMA Fungus">
        <title>Comparative genomic study of the Penicillium genus elucidates a diverse pangenome and 15 lateral gene transfer events.</title>
        <authorList>
            <person name="Petersen C."/>
            <person name="Sorensen T."/>
            <person name="Nielsen M.R."/>
            <person name="Sondergaard T.E."/>
            <person name="Sorensen J.L."/>
            <person name="Fitzpatrick D.A."/>
            <person name="Frisvad J.C."/>
            <person name="Nielsen K.L."/>
        </authorList>
    </citation>
    <scope>NUCLEOTIDE SEQUENCE</scope>
    <source>
        <strain evidence="1">IBT 30069</strain>
    </source>
</reference>
<comment type="caution">
    <text evidence="1">The sequence shown here is derived from an EMBL/GenBank/DDBJ whole genome shotgun (WGS) entry which is preliminary data.</text>
</comment>
<dbReference type="Proteomes" id="UP001149165">
    <property type="component" value="Unassembled WGS sequence"/>
</dbReference>
<dbReference type="AlphaFoldDB" id="A0A9W9FIF7"/>
<dbReference type="EMBL" id="JAPQKH010000004">
    <property type="protein sequence ID" value="KAJ5100752.1"/>
    <property type="molecule type" value="Genomic_DNA"/>
</dbReference>
<protein>
    <submittedName>
        <fullName evidence="1">Uncharacterized protein</fullName>
    </submittedName>
</protein>
<sequence>MHDIYDLVDLPIAYVPFRVQNLVLLALQRYLEAEAFRFVQQWLPKEAEANEWSCAEALELHKLFPFLKRHFRKLPLSAFPQKQKPPPNWHESICAIRHAAVHRISQNRTSLLQMVNNAIGLVWLLSGNCEAKKLYEFWILLDYTLPQTHRAQIDRSPAPVLQTKGSRRAHNRKTLQAQILQQATVRRALGGIFQAIEDKFVLEFRQTLKEIFPASRNQGAVSIS</sequence>
<keyword evidence="2" id="KW-1185">Reference proteome</keyword>
<accession>A0A9W9FIF7</accession>